<dbReference type="EMBL" id="JBEAFC010000014">
    <property type="protein sequence ID" value="KAL1533900.1"/>
    <property type="molecule type" value="Genomic_DNA"/>
</dbReference>
<feature type="region of interest" description="Disordered" evidence="1">
    <location>
        <begin position="1"/>
        <end position="21"/>
    </location>
</feature>
<reference evidence="2 3" key="1">
    <citation type="submission" date="2024-06" db="EMBL/GenBank/DDBJ databases">
        <title>A chromosome level genome sequence of Diviner's sage (Salvia divinorum).</title>
        <authorList>
            <person name="Ford S.A."/>
            <person name="Ro D.-K."/>
            <person name="Ness R.W."/>
            <person name="Phillips M.A."/>
        </authorList>
    </citation>
    <scope>NUCLEOTIDE SEQUENCE [LARGE SCALE GENOMIC DNA]</scope>
    <source>
        <strain evidence="2">SAF-2024a</strain>
        <tissue evidence="2">Leaf</tissue>
    </source>
</reference>
<organism evidence="2 3">
    <name type="scientific">Salvia divinorum</name>
    <name type="common">Maria pastora</name>
    <name type="synonym">Diviner's sage</name>
    <dbReference type="NCBI Taxonomy" id="28513"/>
    <lineage>
        <taxon>Eukaryota</taxon>
        <taxon>Viridiplantae</taxon>
        <taxon>Streptophyta</taxon>
        <taxon>Embryophyta</taxon>
        <taxon>Tracheophyta</taxon>
        <taxon>Spermatophyta</taxon>
        <taxon>Magnoliopsida</taxon>
        <taxon>eudicotyledons</taxon>
        <taxon>Gunneridae</taxon>
        <taxon>Pentapetalae</taxon>
        <taxon>asterids</taxon>
        <taxon>lamiids</taxon>
        <taxon>Lamiales</taxon>
        <taxon>Lamiaceae</taxon>
        <taxon>Nepetoideae</taxon>
        <taxon>Mentheae</taxon>
        <taxon>Salviinae</taxon>
        <taxon>Salvia</taxon>
        <taxon>Salvia subgen. Calosphace</taxon>
    </lineage>
</organism>
<dbReference type="AlphaFoldDB" id="A0ABD1FQX6"/>
<proteinExistence type="predicted"/>
<comment type="caution">
    <text evidence="2">The sequence shown here is derived from an EMBL/GenBank/DDBJ whole genome shotgun (WGS) entry which is preliminary data.</text>
</comment>
<protein>
    <submittedName>
        <fullName evidence="2">Uncharacterized protein</fullName>
    </submittedName>
</protein>
<gene>
    <name evidence="2" type="ORF">AAHA92_33716</name>
</gene>
<accession>A0ABD1FQX6</accession>
<evidence type="ECO:0000256" key="1">
    <source>
        <dbReference type="SAM" id="MobiDB-lite"/>
    </source>
</evidence>
<name>A0ABD1FQX6_SALDI</name>
<keyword evidence="3" id="KW-1185">Reference proteome</keyword>
<evidence type="ECO:0000313" key="2">
    <source>
        <dbReference type="EMBL" id="KAL1533900.1"/>
    </source>
</evidence>
<evidence type="ECO:0000313" key="3">
    <source>
        <dbReference type="Proteomes" id="UP001567538"/>
    </source>
</evidence>
<feature type="compositionally biased region" description="Polar residues" evidence="1">
    <location>
        <begin position="7"/>
        <end position="16"/>
    </location>
</feature>
<sequence length="88" mass="9688">MTKGGPSKSTTGSKQGRAQFDEDFDDDIPIALAHRLRKEIREDTTAIGGDDVRAPTRNKKENTLYLRSIHWAYRLSCVCVCGSSGSLS</sequence>
<dbReference type="Proteomes" id="UP001567538">
    <property type="component" value="Unassembled WGS sequence"/>
</dbReference>